<proteinExistence type="inferred from homology"/>
<evidence type="ECO:0000256" key="3">
    <source>
        <dbReference type="ARBA" id="ARBA00022695"/>
    </source>
</evidence>
<dbReference type="EMBL" id="CP018632">
    <property type="protein sequence ID" value="ASJ71669.1"/>
    <property type="molecule type" value="Genomic_DNA"/>
</dbReference>
<evidence type="ECO:0000256" key="2">
    <source>
        <dbReference type="ARBA" id="ARBA00022679"/>
    </source>
</evidence>
<keyword evidence="6" id="KW-0695">RNA-directed DNA polymerase</keyword>
<evidence type="ECO:0000256" key="8">
    <source>
        <dbReference type="ARBA" id="ARBA00034120"/>
    </source>
</evidence>
<evidence type="ECO:0000313" key="11">
    <source>
        <dbReference type="EMBL" id="ASJ71669.1"/>
    </source>
</evidence>
<keyword evidence="3" id="KW-0548">Nucleotidyltransferase</keyword>
<dbReference type="NCBIfam" id="TIGR04416">
    <property type="entry name" value="group_II_RT_mat"/>
    <property type="match status" value="1"/>
</dbReference>
<dbReference type="EC" id="2.7.7.49" evidence="1"/>
<evidence type="ECO:0000313" key="12">
    <source>
        <dbReference type="Proteomes" id="UP000250079"/>
    </source>
</evidence>
<dbReference type="PROSITE" id="PS50878">
    <property type="entry name" value="RT_POL"/>
    <property type="match status" value="1"/>
</dbReference>
<accession>A0A2Z2NKH0</accession>
<dbReference type="Pfam" id="PF08388">
    <property type="entry name" value="GIIM"/>
    <property type="match status" value="1"/>
</dbReference>
<dbReference type="GO" id="GO:0051607">
    <property type="term" value="P:defense response to virus"/>
    <property type="evidence" value="ECO:0007669"/>
    <property type="project" value="UniProtKB-KW"/>
</dbReference>
<keyword evidence="5" id="KW-0460">Magnesium</keyword>
<dbReference type="CDD" id="cd01651">
    <property type="entry name" value="RT_G2_intron"/>
    <property type="match status" value="1"/>
</dbReference>
<evidence type="ECO:0000256" key="1">
    <source>
        <dbReference type="ARBA" id="ARBA00012493"/>
    </source>
</evidence>
<dbReference type="PANTHER" id="PTHR34047:SF3">
    <property type="entry name" value="BLR2052 PROTEIN"/>
    <property type="match status" value="1"/>
</dbReference>
<dbReference type="InterPro" id="IPR030931">
    <property type="entry name" value="Group_II_RT_mat"/>
</dbReference>
<dbReference type="GO" id="GO:0046872">
    <property type="term" value="F:metal ion binding"/>
    <property type="evidence" value="ECO:0007669"/>
    <property type="project" value="UniProtKB-KW"/>
</dbReference>
<comment type="similarity">
    <text evidence="8">Belongs to the bacterial reverse transcriptase family.</text>
</comment>
<keyword evidence="12" id="KW-1185">Reference proteome</keyword>
<organism evidence="11 12">
    <name type="scientific">Granulosicoccus antarcticus IMCC3135</name>
    <dbReference type="NCBI Taxonomy" id="1192854"/>
    <lineage>
        <taxon>Bacteria</taxon>
        <taxon>Pseudomonadati</taxon>
        <taxon>Pseudomonadota</taxon>
        <taxon>Gammaproteobacteria</taxon>
        <taxon>Chromatiales</taxon>
        <taxon>Granulosicoccaceae</taxon>
        <taxon>Granulosicoccus</taxon>
    </lineage>
</organism>
<evidence type="ECO:0000256" key="5">
    <source>
        <dbReference type="ARBA" id="ARBA00022842"/>
    </source>
</evidence>
<evidence type="ECO:0000256" key="9">
    <source>
        <dbReference type="ARBA" id="ARBA00048173"/>
    </source>
</evidence>
<name>A0A2Z2NKH0_9GAMM</name>
<dbReference type="GO" id="GO:0003964">
    <property type="term" value="F:RNA-directed DNA polymerase activity"/>
    <property type="evidence" value="ECO:0007669"/>
    <property type="project" value="UniProtKB-KW"/>
</dbReference>
<dbReference type="KEGG" id="gai:IMCC3135_07825"/>
<dbReference type="Pfam" id="PF00078">
    <property type="entry name" value="RVT_1"/>
    <property type="match status" value="1"/>
</dbReference>
<comment type="catalytic activity">
    <reaction evidence="9">
        <text>DNA(n) + a 2'-deoxyribonucleoside 5'-triphosphate = DNA(n+1) + diphosphate</text>
        <dbReference type="Rhea" id="RHEA:22508"/>
        <dbReference type="Rhea" id="RHEA-COMP:17339"/>
        <dbReference type="Rhea" id="RHEA-COMP:17340"/>
        <dbReference type="ChEBI" id="CHEBI:33019"/>
        <dbReference type="ChEBI" id="CHEBI:61560"/>
        <dbReference type="ChEBI" id="CHEBI:173112"/>
        <dbReference type="EC" id="2.7.7.49"/>
    </reaction>
</comment>
<feature type="domain" description="Reverse transcriptase" evidence="10">
    <location>
        <begin position="49"/>
        <end position="288"/>
    </location>
</feature>
<evidence type="ECO:0000256" key="4">
    <source>
        <dbReference type="ARBA" id="ARBA00022723"/>
    </source>
</evidence>
<evidence type="ECO:0000256" key="7">
    <source>
        <dbReference type="ARBA" id="ARBA00023118"/>
    </source>
</evidence>
<dbReference type="InterPro" id="IPR000123">
    <property type="entry name" value="Reverse_transcriptase_msDNA"/>
</dbReference>
<sequence>MTETKPFDISKRFVWEAYKRVKANKGAAGIDRQSMAEFEQSLAGNLYRIWNRMSSGSYFPPPVSAVAIPKKSGGERILGVPTISDRIAQTVATLVLNPILEPHFHEDSYGYRAGKSAHQALEVTRKRCWQYGWVLEYDIRGLFDHIDHGLLMKALRHHTDNKWILLYVQRWLTAPMQKRDGSIIPREVGSPQGGPLSPVLSNLFLHYALDNWLSTRHEAIPFCRYADDGIIHCRTRKQAVYMHQQIAERLNECGLEIHPEKTRIVYCKDANRTGDYENIQFDFLGYTFRPRKALNESGCAFLGFLPAPSNLALKSMRQTIRRWHLPLKSSWSLADLAQKFGPIIRGWMSYYCHFRRSALKDISFHLDKALARWAMRKYKRLRAHIVRAGKWIREVSQRDSGLFPHWRRSSSYVAGSMGAR</sequence>
<dbReference type="PANTHER" id="PTHR34047">
    <property type="entry name" value="NUCLEAR INTRON MATURASE 1, MITOCHONDRIAL-RELATED"/>
    <property type="match status" value="1"/>
</dbReference>
<dbReference type="InterPro" id="IPR051083">
    <property type="entry name" value="GrpII_Intron_Splice-Mob/Def"/>
</dbReference>
<dbReference type="InterPro" id="IPR043502">
    <property type="entry name" value="DNA/RNA_pol_sf"/>
</dbReference>
<evidence type="ECO:0000256" key="6">
    <source>
        <dbReference type="ARBA" id="ARBA00022918"/>
    </source>
</evidence>
<dbReference type="OrthoDB" id="9793236at2"/>
<gene>
    <name evidence="11" type="primary">ltrA_6</name>
    <name evidence="11" type="ORF">IMCC3135_07825</name>
</gene>
<dbReference type="SUPFAM" id="SSF56672">
    <property type="entry name" value="DNA/RNA polymerases"/>
    <property type="match status" value="1"/>
</dbReference>
<keyword evidence="2" id="KW-0808">Transferase</keyword>
<dbReference type="AlphaFoldDB" id="A0A2Z2NKH0"/>
<evidence type="ECO:0000259" key="10">
    <source>
        <dbReference type="PROSITE" id="PS50878"/>
    </source>
</evidence>
<keyword evidence="7" id="KW-0051">Antiviral defense</keyword>
<dbReference type="GO" id="GO:0003723">
    <property type="term" value="F:RNA binding"/>
    <property type="evidence" value="ECO:0007669"/>
    <property type="project" value="InterPro"/>
</dbReference>
<dbReference type="Proteomes" id="UP000250079">
    <property type="component" value="Chromosome"/>
</dbReference>
<reference evidence="11 12" key="1">
    <citation type="submission" date="2016-12" db="EMBL/GenBank/DDBJ databases">
        <authorList>
            <person name="Song W.-J."/>
            <person name="Kurnit D.M."/>
        </authorList>
    </citation>
    <scope>NUCLEOTIDE SEQUENCE [LARGE SCALE GENOMIC DNA]</scope>
    <source>
        <strain evidence="11 12">IMCC3135</strain>
    </source>
</reference>
<dbReference type="InterPro" id="IPR013597">
    <property type="entry name" value="Mat_intron_G2"/>
</dbReference>
<protein>
    <recommendedName>
        <fullName evidence="1">RNA-directed DNA polymerase</fullName>
        <ecNumber evidence="1">2.7.7.49</ecNumber>
    </recommendedName>
</protein>
<dbReference type="PRINTS" id="PR00866">
    <property type="entry name" value="RNADNAPOLMS"/>
</dbReference>
<dbReference type="RefSeq" id="WP_088917077.1">
    <property type="nucleotide sequence ID" value="NZ_CP018632.1"/>
</dbReference>
<dbReference type="InterPro" id="IPR000477">
    <property type="entry name" value="RT_dom"/>
</dbReference>
<keyword evidence="4" id="KW-0479">Metal-binding</keyword>